<feature type="compositionally biased region" description="Low complexity" evidence="1">
    <location>
        <begin position="83"/>
        <end position="97"/>
    </location>
</feature>
<dbReference type="Proteomes" id="UP001187682">
    <property type="component" value="Unassembled WGS sequence"/>
</dbReference>
<evidence type="ECO:0000256" key="2">
    <source>
        <dbReference type="SAM" id="SignalP"/>
    </source>
</evidence>
<accession>A0AAE8STY9</accession>
<reference evidence="4" key="1">
    <citation type="submission" date="2018-03" db="EMBL/GenBank/DDBJ databases">
        <authorList>
            <person name="Guldener U."/>
        </authorList>
    </citation>
    <scope>NUCLEOTIDE SEQUENCE</scope>
</reference>
<dbReference type="InterPro" id="IPR055561">
    <property type="entry name" value="DUF7137"/>
</dbReference>
<dbReference type="EMBL" id="ONZQ02000004">
    <property type="protein sequence ID" value="SPO01078.1"/>
    <property type="molecule type" value="Genomic_DNA"/>
</dbReference>
<sequence length="273" mass="29861">MKFARSLVQAAFCLSTMSSLGAAMPTWVEELHLIVRQDDAKTTETPQETQKPSNDEETSSAKGGKNTANLNTGATLDPDATPTKGSKGGNSTKGTSTETFDVMDPVGRASFITPNIYMGPPLYKAGDEITWVWNYTNLQAEPTAIDLILSCTRQSMAWTLTGNMSFQDPATYTWDSKVQATDPSQPLLTEEYILIVKDSDTEIGDTGKPGYLGRTDQQMNIYLPRDPVSQADWNCPTCNSAPPELDPRALKFMGTMCLLTVLSFTWFVTGLNL</sequence>
<dbReference type="PANTHER" id="PTHR42028:SF1">
    <property type="entry name" value="YALI0E30657P"/>
    <property type="match status" value="1"/>
</dbReference>
<feature type="region of interest" description="Disordered" evidence="1">
    <location>
        <begin position="38"/>
        <end position="100"/>
    </location>
</feature>
<keyword evidence="5" id="KW-1185">Reference proteome</keyword>
<evidence type="ECO:0000256" key="1">
    <source>
        <dbReference type="SAM" id="MobiDB-lite"/>
    </source>
</evidence>
<dbReference type="Pfam" id="PF23585">
    <property type="entry name" value="DUF7137"/>
    <property type="match status" value="1"/>
</dbReference>
<dbReference type="AlphaFoldDB" id="A0AAE8STY9"/>
<feature type="domain" description="DUF7137" evidence="3">
    <location>
        <begin position="104"/>
        <end position="237"/>
    </location>
</feature>
<organism evidence="4 5">
    <name type="scientific">Cephalotrichum gorgonifer</name>
    <dbReference type="NCBI Taxonomy" id="2041049"/>
    <lineage>
        <taxon>Eukaryota</taxon>
        <taxon>Fungi</taxon>
        <taxon>Dikarya</taxon>
        <taxon>Ascomycota</taxon>
        <taxon>Pezizomycotina</taxon>
        <taxon>Sordariomycetes</taxon>
        <taxon>Hypocreomycetidae</taxon>
        <taxon>Microascales</taxon>
        <taxon>Microascaceae</taxon>
        <taxon>Cephalotrichum</taxon>
    </lineage>
</organism>
<evidence type="ECO:0000313" key="5">
    <source>
        <dbReference type="Proteomes" id="UP001187682"/>
    </source>
</evidence>
<proteinExistence type="predicted"/>
<evidence type="ECO:0000259" key="3">
    <source>
        <dbReference type="Pfam" id="PF23585"/>
    </source>
</evidence>
<feature type="chain" id="PRO_5042137850" evidence="2">
    <location>
        <begin position="24"/>
        <end position="273"/>
    </location>
</feature>
<dbReference type="PANTHER" id="PTHR42028">
    <property type="entry name" value="CHROMOSOME 1, WHOLE GENOME SHOTGUN SEQUENCE"/>
    <property type="match status" value="1"/>
</dbReference>
<gene>
    <name evidence="4" type="ORF">DNG_03825</name>
</gene>
<feature type="compositionally biased region" description="Polar residues" evidence="1">
    <location>
        <begin position="43"/>
        <end position="52"/>
    </location>
</feature>
<comment type="caution">
    <text evidence="4">The sequence shown here is derived from an EMBL/GenBank/DDBJ whole genome shotgun (WGS) entry which is preliminary data.</text>
</comment>
<keyword evidence="2" id="KW-0732">Signal</keyword>
<evidence type="ECO:0000313" key="4">
    <source>
        <dbReference type="EMBL" id="SPO01078.1"/>
    </source>
</evidence>
<protein>
    <submittedName>
        <fullName evidence="4">Related to WSC4 Cell wall integrity and stress response component 4</fullName>
    </submittedName>
</protein>
<name>A0AAE8STY9_9PEZI</name>
<feature type="signal peptide" evidence="2">
    <location>
        <begin position="1"/>
        <end position="23"/>
    </location>
</feature>